<dbReference type="EMBL" id="JAHQCR010000050">
    <property type="protein sequence ID" value="MBU9722196.1"/>
    <property type="molecule type" value="Genomic_DNA"/>
</dbReference>
<reference evidence="2 3" key="1">
    <citation type="submission" date="2021-06" db="EMBL/GenBank/DDBJ databases">
        <title>Bacillus sp. RD4P76, an endophyte from a halophyte.</title>
        <authorList>
            <person name="Sun J.-Q."/>
        </authorList>
    </citation>
    <scope>NUCLEOTIDE SEQUENCE [LARGE SCALE GENOMIC DNA]</scope>
    <source>
        <strain evidence="2 3">JCM 17098</strain>
    </source>
</reference>
<keyword evidence="3" id="KW-1185">Reference proteome</keyword>
<gene>
    <name evidence="2" type="ORF">KS407_12190</name>
</gene>
<dbReference type="Proteomes" id="UP000790580">
    <property type="component" value="Unassembled WGS sequence"/>
</dbReference>
<sequence>MDNNHHESHTNQKEKLENAKKVAEKSYHVFDYTSSNESDKGLAITHEQVSDTFTEGTIDGKIDKLKKNGELANHHGEEIPRKGFDE</sequence>
<comment type="caution">
    <text evidence="2">The sequence shown here is derived from an EMBL/GenBank/DDBJ whole genome shotgun (WGS) entry which is preliminary data.</text>
</comment>
<proteinExistence type="predicted"/>
<feature type="region of interest" description="Disordered" evidence="1">
    <location>
        <begin position="1"/>
        <end position="22"/>
    </location>
</feature>
<protein>
    <submittedName>
        <fullName evidence="2">YozQ family protein</fullName>
    </submittedName>
</protein>
<evidence type="ECO:0000313" key="2">
    <source>
        <dbReference type="EMBL" id="MBU9722196.1"/>
    </source>
</evidence>
<name>A0ABS6JUH6_9BACI</name>
<dbReference type="RefSeq" id="WP_088076433.1">
    <property type="nucleotide sequence ID" value="NZ_JAHQCR010000050.1"/>
</dbReference>
<organism evidence="2 3">
    <name type="scientific">Evansella alkalicola</name>
    <dbReference type="NCBI Taxonomy" id="745819"/>
    <lineage>
        <taxon>Bacteria</taxon>
        <taxon>Bacillati</taxon>
        <taxon>Bacillota</taxon>
        <taxon>Bacilli</taxon>
        <taxon>Bacillales</taxon>
        <taxon>Bacillaceae</taxon>
        <taxon>Evansella</taxon>
    </lineage>
</organism>
<dbReference type="Pfam" id="PF13217">
    <property type="entry name" value="DUF4025"/>
    <property type="match status" value="1"/>
</dbReference>
<evidence type="ECO:0000256" key="1">
    <source>
        <dbReference type="SAM" id="MobiDB-lite"/>
    </source>
</evidence>
<dbReference type="InterPro" id="IPR025100">
    <property type="entry name" value="DUF4025"/>
</dbReference>
<evidence type="ECO:0000313" key="3">
    <source>
        <dbReference type="Proteomes" id="UP000790580"/>
    </source>
</evidence>
<accession>A0ABS6JUH6</accession>